<dbReference type="InterPro" id="IPR036942">
    <property type="entry name" value="Beta-barrel_TonB_sf"/>
</dbReference>
<dbReference type="PANTHER" id="PTHR30069">
    <property type="entry name" value="TONB-DEPENDENT OUTER MEMBRANE RECEPTOR"/>
    <property type="match status" value="1"/>
</dbReference>
<feature type="domain" description="TonB-dependent transporter Oar-like beta-barrel" evidence="8">
    <location>
        <begin position="233"/>
        <end position="1105"/>
    </location>
</feature>
<accession>G8NP48</accession>
<dbReference type="GO" id="GO:0009279">
    <property type="term" value="C:cell outer membrane"/>
    <property type="evidence" value="ECO:0007669"/>
    <property type="project" value="UniProtKB-SubCell"/>
</dbReference>
<dbReference type="Proteomes" id="UP000007113">
    <property type="component" value="Chromosome"/>
</dbReference>
<dbReference type="SUPFAM" id="SSF49464">
    <property type="entry name" value="Carboxypeptidase regulatory domain-like"/>
    <property type="match status" value="1"/>
</dbReference>
<dbReference type="Pfam" id="PF25183">
    <property type="entry name" value="OMP_b-brl_4"/>
    <property type="match status" value="1"/>
</dbReference>
<evidence type="ECO:0000256" key="2">
    <source>
        <dbReference type="ARBA" id="ARBA00022448"/>
    </source>
</evidence>
<feature type="chain" id="PRO_5003512853" description="TonB-dependent transporter Oar-like beta-barrel domain-containing protein" evidence="7">
    <location>
        <begin position="24"/>
        <end position="1112"/>
    </location>
</feature>
<comment type="subcellular location">
    <subcellularLocation>
        <location evidence="1">Cell outer membrane</location>
        <topology evidence="1">Multi-pass membrane protein</topology>
    </subcellularLocation>
</comment>
<evidence type="ECO:0000256" key="5">
    <source>
        <dbReference type="ARBA" id="ARBA00023136"/>
    </source>
</evidence>
<dbReference type="STRING" id="682795.AciX8_3964"/>
<evidence type="ECO:0000256" key="7">
    <source>
        <dbReference type="SAM" id="SignalP"/>
    </source>
</evidence>
<dbReference type="Gene3D" id="2.40.170.20">
    <property type="entry name" value="TonB-dependent receptor, beta-barrel domain"/>
    <property type="match status" value="1"/>
</dbReference>
<keyword evidence="5" id="KW-0472">Membrane</keyword>
<evidence type="ECO:0000256" key="1">
    <source>
        <dbReference type="ARBA" id="ARBA00004571"/>
    </source>
</evidence>
<protein>
    <recommendedName>
        <fullName evidence="8">TonB-dependent transporter Oar-like beta-barrel domain-containing protein</fullName>
    </recommendedName>
</protein>
<dbReference type="SUPFAM" id="SSF56935">
    <property type="entry name" value="Porins"/>
    <property type="match status" value="1"/>
</dbReference>
<dbReference type="Gene3D" id="2.60.40.1120">
    <property type="entry name" value="Carboxypeptidase-like, regulatory domain"/>
    <property type="match status" value="1"/>
</dbReference>
<organism evidence="9 10">
    <name type="scientific">Granulicella mallensis (strain ATCC BAA-1857 / DSM 23137 / MP5ACTX8)</name>
    <dbReference type="NCBI Taxonomy" id="682795"/>
    <lineage>
        <taxon>Bacteria</taxon>
        <taxon>Pseudomonadati</taxon>
        <taxon>Acidobacteriota</taxon>
        <taxon>Terriglobia</taxon>
        <taxon>Terriglobales</taxon>
        <taxon>Acidobacteriaceae</taxon>
        <taxon>Granulicella</taxon>
    </lineage>
</organism>
<keyword evidence="4" id="KW-0812">Transmembrane</keyword>
<reference evidence="9 10" key="1">
    <citation type="submission" date="2011-11" db="EMBL/GenBank/DDBJ databases">
        <title>Complete sequence of Granulicella mallensis MP5ACTX8.</title>
        <authorList>
            <consortium name="US DOE Joint Genome Institute"/>
            <person name="Lucas S."/>
            <person name="Copeland A."/>
            <person name="Lapidus A."/>
            <person name="Cheng J.-F."/>
            <person name="Goodwin L."/>
            <person name="Pitluck S."/>
            <person name="Peters L."/>
            <person name="Lu M."/>
            <person name="Detter J.C."/>
            <person name="Han C."/>
            <person name="Tapia R."/>
            <person name="Land M."/>
            <person name="Hauser L."/>
            <person name="Kyrpides N."/>
            <person name="Ivanova N."/>
            <person name="Mikhailova N."/>
            <person name="Pagani I."/>
            <person name="Rawat S."/>
            <person name="Mannisto M."/>
            <person name="Haggblom M."/>
            <person name="Woyke T."/>
        </authorList>
    </citation>
    <scope>NUCLEOTIDE SEQUENCE [LARGE SCALE GENOMIC DNA]</scope>
    <source>
        <strain evidence="10">ATCC BAA-1857 / DSM 23137 / MP5ACTX8</strain>
    </source>
</reference>
<name>G8NP48_GRAMM</name>
<gene>
    <name evidence="9" type="ordered locus">AciX8_3964</name>
</gene>
<dbReference type="InterPro" id="IPR008969">
    <property type="entry name" value="CarboxyPept-like_regulatory"/>
</dbReference>
<keyword evidence="2" id="KW-0813">Transport</keyword>
<keyword evidence="7" id="KW-0732">Signal</keyword>
<evidence type="ECO:0000256" key="3">
    <source>
        <dbReference type="ARBA" id="ARBA00022452"/>
    </source>
</evidence>
<dbReference type="GO" id="GO:0044718">
    <property type="term" value="P:siderophore transmembrane transport"/>
    <property type="evidence" value="ECO:0007669"/>
    <property type="project" value="TreeGrafter"/>
</dbReference>
<dbReference type="AlphaFoldDB" id="G8NP48"/>
<dbReference type="InterPro" id="IPR039426">
    <property type="entry name" value="TonB-dep_rcpt-like"/>
</dbReference>
<sequence length="1112" mass="119653">MKMPRLFSSAVLFALLSGSITYAQIAADLRGRVLDPSGAAIPNAHLELIESSTRVHQETLTSSSGDYLFIHLNPGSYGIDVTAPGFETLHRTGITVIVGQTVGVDLTLTLGSSQQTIDVSSAAPLLQTETSNIQTNIPGATLIAMPLNTRNFIQLSTLIPGVELPPGTLLPRINGGRPRTNEYIYDGISALQPEPGQVAFFPILDDIQEFTIEANNVPAEFGRFNGGVVNVATRSGSNEIHGSLFEFLRNEDLNARNYFAPAGRKPEYRRNLYGATLGAPVLHDRLFFFADYQGVKQLIGRTLTSSIPTLNERKGVFTGVSKIYNPATTTVVGGVNVRQEFPNDVINTPFDAAALALLNRFPIPTNLTAAANNYSRTANDADHQNQFDIRIDGAYGTRDRAFGRYSYYNEVEQPVTPLPDGGGLISGSALGTGAVPGLSNVLGQQAVLNETHIFSARLVNNATGGYTRRSNNILGPVLGSTASAALGIPGIPTNAAFNNALPLFTLTGFQQLGPSASTFANFQTAVWQLVDTAVYTHGAHAIKAGLDFRWYQLNTVSPPNPTGSFAFTTTGTNQQGVTNSGNAVASFLLGQVDTFQIDLQSNKIRPRDYIEEFFVQDDWKASNSLTFNLGVRWTLHHPSTEKNNQGAVFNLATQQLDYLGVNGFSRSARELHYGNFAPRIGFTFQADPKTVARAGFGIVFIDQSGITTPFTTPQFPFIQSVTQKTQDSVNSAFALSKGPSVAPIPFTPNAGLGQSVYTANRTAGSGYVEQWNFAVQRAITSNLSADISYVGSHVVHVGQPDSNLNQLTSAQLAQGSSLLKQVANPYFGQLPASSSLNTKTVAAAQLLKPYPRFQNVATYRNNNGSTTYNAIEAKIEQRLNHGIYLLFAYTHSKLIDQASSVFSSTVLSSPNTSSLIAADTFRPYLERDSSNGDMPNVLSFSGIYELPAGRNHRVASTGIGNMLLGGWSLNAIVSLQSGMPVTVTQATNNNAFAGFALQRPNIVAKPNLPAGKRIPAHFFNTAAFATAPQFVIGTASRNPVRGPAYRDLDLALVKRTRLVEKFDMEFRAEVFNITNTPAFGQPNGSFGSAAFGSITTTTTDPRVAQFALRISR</sequence>
<keyword evidence="6" id="KW-0998">Cell outer membrane</keyword>
<evidence type="ECO:0000313" key="10">
    <source>
        <dbReference type="Proteomes" id="UP000007113"/>
    </source>
</evidence>
<proteinExistence type="predicted"/>
<dbReference type="Pfam" id="PF13620">
    <property type="entry name" value="CarboxypepD_reg"/>
    <property type="match status" value="1"/>
</dbReference>
<feature type="signal peptide" evidence="7">
    <location>
        <begin position="1"/>
        <end position="23"/>
    </location>
</feature>
<keyword evidence="3" id="KW-1134">Transmembrane beta strand</keyword>
<dbReference type="PANTHER" id="PTHR30069:SF46">
    <property type="entry name" value="OAR PROTEIN"/>
    <property type="match status" value="1"/>
</dbReference>
<keyword evidence="10" id="KW-1185">Reference proteome</keyword>
<evidence type="ECO:0000259" key="8">
    <source>
        <dbReference type="Pfam" id="PF25183"/>
    </source>
</evidence>
<dbReference type="GO" id="GO:0015344">
    <property type="term" value="F:siderophore uptake transmembrane transporter activity"/>
    <property type="evidence" value="ECO:0007669"/>
    <property type="project" value="TreeGrafter"/>
</dbReference>
<dbReference type="eggNOG" id="COG3485">
    <property type="taxonomic scope" value="Bacteria"/>
</dbReference>
<dbReference type="KEGG" id="gma:AciX8_3964"/>
<evidence type="ECO:0000313" key="9">
    <source>
        <dbReference type="EMBL" id="AEU38247.1"/>
    </source>
</evidence>
<evidence type="ECO:0000256" key="4">
    <source>
        <dbReference type="ARBA" id="ARBA00022692"/>
    </source>
</evidence>
<dbReference type="HOGENOM" id="CLU_006298_0_0_0"/>
<dbReference type="InterPro" id="IPR057601">
    <property type="entry name" value="Oar-like_b-barrel"/>
</dbReference>
<dbReference type="EMBL" id="CP003130">
    <property type="protein sequence ID" value="AEU38247.1"/>
    <property type="molecule type" value="Genomic_DNA"/>
</dbReference>
<evidence type="ECO:0000256" key="6">
    <source>
        <dbReference type="ARBA" id="ARBA00023237"/>
    </source>
</evidence>